<comment type="catalytic activity">
    <reaction evidence="1">
        <text>inosine + phosphate = alpha-D-ribose 1-phosphate + hypoxanthine</text>
        <dbReference type="Rhea" id="RHEA:27646"/>
        <dbReference type="ChEBI" id="CHEBI:17368"/>
        <dbReference type="ChEBI" id="CHEBI:17596"/>
        <dbReference type="ChEBI" id="CHEBI:43474"/>
        <dbReference type="ChEBI" id="CHEBI:57720"/>
        <dbReference type="EC" id="2.4.2.1"/>
    </reaction>
    <physiologicalReaction direction="left-to-right" evidence="1">
        <dbReference type="Rhea" id="RHEA:27647"/>
    </physiologicalReaction>
</comment>
<evidence type="ECO:0000256" key="11">
    <source>
        <dbReference type="SAM" id="MobiDB-lite"/>
    </source>
</evidence>
<proteinExistence type="inferred from homology"/>
<evidence type="ECO:0000256" key="5">
    <source>
        <dbReference type="ARBA" id="ARBA00022801"/>
    </source>
</evidence>
<sequence>MGDDPARVAENRQLLAALLPGAPLWLQQVHGTDVVDADAGAGAGVRATATATATSTATSTATADADARTDAAADASDSSIQPVPCGDAAITRTPGKVLAIMTADCLPVVLAACDGSVLGMAHAGWRGLAAGVLESTVKAMRSQHNEAPLRAWIGPAIGPTAFEVGEDVRTAFLADDPDAATCFRPGVAVHKWLADLPGLARRKLHRAGVQDVTLSGHCTVTDAEHFFSYRRDGQTGRFATLAWLNGSN</sequence>
<protein>
    <recommendedName>
        <fullName evidence="10">Purine nucleoside phosphorylase</fullName>
    </recommendedName>
</protein>
<comment type="catalytic activity">
    <reaction evidence="8">
        <text>adenosine + phosphate = alpha-D-ribose 1-phosphate + adenine</text>
        <dbReference type="Rhea" id="RHEA:27642"/>
        <dbReference type="ChEBI" id="CHEBI:16335"/>
        <dbReference type="ChEBI" id="CHEBI:16708"/>
        <dbReference type="ChEBI" id="CHEBI:43474"/>
        <dbReference type="ChEBI" id="CHEBI:57720"/>
        <dbReference type="EC" id="2.4.2.1"/>
    </reaction>
    <physiologicalReaction direction="left-to-right" evidence="8">
        <dbReference type="Rhea" id="RHEA:27643"/>
    </physiologicalReaction>
</comment>
<dbReference type="InterPro" id="IPR003730">
    <property type="entry name" value="Cu_polyphenol_OxRdtase"/>
</dbReference>
<evidence type="ECO:0000256" key="9">
    <source>
        <dbReference type="ARBA" id="ARBA00049893"/>
    </source>
</evidence>
<dbReference type="CDD" id="cd16833">
    <property type="entry name" value="YfiH"/>
    <property type="match status" value="1"/>
</dbReference>
<name>A0A7Y9LPE5_9BURK</name>
<dbReference type="GO" id="GO:0017061">
    <property type="term" value="F:S-methyl-5-thioadenosine phosphorylase activity"/>
    <property type="evidence" value="ECO:0007669"/>
    <property type="project" value="UniProtKB-EC"/>
</dbReference>
<keyword evidence="4" id="KW-0479">Metal-binding</keyword>
<keyword evidence="5" id="KW-0378">Hydrolase</keyword>
<evidence type="ECO:0000256" key="4">
    <source>
        <dbReference type="ARBA" id="ARBA00022723"/>
    </source>
</evidence>
<dbReference type="AlphaFoldDB" id="A0A7Y9LPE5"/>
<evidence type="ECO:0000256" key="7">
    <source>
        <dbReference type="ARBA" id="ARBA00047989"/>
    </source>
</evidence>
<dbReference type="SUPFAM" id="SSF64438">
    <property type="entry name" value="CNF1/YfiH-like putative cysteine hydrolases"/>
    <property type="match status" value="1"/>
</dbReference>
<dbReference type="NCBIfam" id="TIGR00726">
    <property type="entry name" value="peptidoglycan editing factor PgeF"/>
    <property type="match status" value="1"/>
</dbReference>
<organism evidence="12 13">
    <name type="scientific">Pigmentiphaga litoralis</name>
    <dbReference type="NCBI Taxonomy" id="516702"/>
    <lineage>
        <taxon>Bacteria</taxon>
        <taxon>Pseudomonadati</taxon>
        <taxon>Pseudomonadota</taxon>
        <taxon>Betaproteobacteria</taxon>
        <taxon>Burkholderiales</taxon>
        <taxon>Alcaligenaceae</taxon>
        <taxon>Pigmentiphaga</taxon>
    </lineage>
</organism>
<accession>A0A7Y9LPE5</accession>
<dbReference type="Proteomes" id="UP000542125">
    <property type="component" value="Unassembled WGS sequence"/>
</dbReference>
<dbReference type="PANTHER" id="PTHR30616">
    <property type="entry name" value="UNCHARACTERIZED PROTEIN YFIH"/>
    <property type="match status" value="1"/>
</dbReference>
<feature type="region of interest" description="Disordered" evidence="11">
    <location>
        <begin position="50"/>
        <end position="79"/>
    </location>
</feature>
<keyword evidence="3" id="KW-0808">Transferase</keyword>
<reference evidence="12 13" key="1">
    <citation type="submission" date="2020-07" db="EMBL/GenBank/DDBJ databases">
        <title>Genomic Encyclopedia of Type Strains, Phase IV (KMG-V): Genome sequencing to study the core and pangenomes of soil and plant-associated prokaryotes.</title>
        <authorList>
            <person name="Whitman W."/>
        </authorList>
    </citation>
    <scope>NUCLEOTIDE SEQUENCE [LARGE SCALE GENOMIC DNA]</scope>
    <source>
        <strain evidence="12 13">SAS40</strain>
    </source>
</reference>
<evidence type="ECO:0000256" key="6">
    <source>
        <dbReference type="ARBA" id="ARBA00022833"/>
    </source>
</evidence>
<dbReference type="EMBL" id="JACBYR010000001">
    <property type="protein sequence ID" value="NYE84373.1"/>
    <property type="molecule type" value="Genomic_DNA"/>
</dbReference>
<dbReference type="GO" id="GO:0016787">
    <property type="term" value="F:hydrolase activity"/>
    <property type="evidence" value="ECO:0007669"/>
    <property type="project" value="UniProtKB-KW"/>
</dbReference>
<gene>
    <name evidence="12" type="ORF">FHW18_003644</name>
</gene>
<evidence type="ECO:0000256" key="10">
    <source>
        <dbReference type="RuleBase" id="RU361274"/>
    </source>
</evidence>
<dbReference type="GO" id="GO:0005507">
    <property type="term" value="F:copper ion binding"/>
    <property type="evidence" value="ECO:0007669"/>
    <property type="project" value="TreeGrafter"/>
</dbReference>
<evidence type="ECO:0000256" key="8">
    <source>
        <dbReference type="ARBA" id="ARBA00048968"/>
    </source>
</evidence>
<dbReference type="Pfam" id="PF02578">
    <property type="entry name" value="Cu-oxidase_4"/>
    <property type="match status" value="1"/>
</dbReference>
<evidence type="ECO:0000313" key="12">
    <source>
        <dbReference type="EMBL" id="NYE84373.1"/>
    </source>
</evidence>
<evidence type="ECO:0000256" key="2">
    <source>
        <dbReference type="ARBA" id="ARBA00007353"/>
    </source>
</evidence>
<evidence type="ECO:0000313" key="13">
    <source>
        <dbReference type="Proteomes" id="UP000542125"/>
    </source>
</evidence>
<evidence type="ECO:0000256" key="1">
    <source>
        <dbReference type="ARBA" id="ARBA00000553"/>
    </source>
</evidence>
<feature type="compositionally biased region" description="Low complexity" evidence="11">
    <location>
        <begin position="50"/>
        <end position="64"/>
    </location>
</feature>
<comment type="similarity">
    <text evidence="2 10">Belongs to the purine nucleoside phosphorylase YfiH/LACC1 family.</text>
</comment>
<dbReference type="PANTHER" id="PTHR30616:SF2">
    <property type="entry name" value="PURINE NUCLEOSIDE PHOSPHORYLASE LACC1"/>
    <property type="match status" value="1"/>
</dbReference>
<dbReference type="Gene3D" id="3.60.140.10">
    <property type="entry name" value="CNF1/YfiH-like putative cysteine hydrolases"/>
    <property type="match status" value="1"/>
</dbReference>
<dbReference type="InterPro" id="IPR011324">
    <property type="entry name" value="Cytotoxic_necrot_fac-like_cat"/>
</dbReference>
<comment type="catalytic activity">
    <reaction evidence="7">
        <text>adenosine + H2O + H(+) = inosine + NH4(+)</text>
        <dbReference type="Rhea" id="RHEA:24408"/>
        <dbReference type="ChEBI" id="CHEBI:15377"/>
        <dbReference type="ChEBI" id="CHEBI:15378"/>
        <dbReference type="ChEBI" id="CHEBI:16335"/>
        <dbReference type="ChEBI" id="CHEBI:17596"/>
        <dbReference type="ChEBI" id="CHEBI:28938"/>
        <dbReference type="EC" id="3.5.4.4"/>
    </reaction>
    <physiologicalReaction direction="left-to-right" evidence="7">
        <dbReference type="Rhea" id="RHEA:24409"/>
    </physiologicalReaction>
</comment>
<comment type="catalytic activity">
    <reaction evidence="9">
        <text>S-methyl-5'-thioadenosine + phosphate = 5-(methylsulfanyl)-alpha-D-ribose 1-phosphate + adenine</text>
        <dbReference type="Rhea" id="RHEA:11852"/>
        <dbReference type="ChEBI" id="CHEBI:16708"/>
        <dbReference type="ChEBI" id="CHEBI:17509"/>
        <dbReference type="ChEBI" id="CHEBI:43474"/>
        <dbReference type="ChEBI" id="CHEBI:58533"/>
        <dbReference type="EC" id="2.4.2.28"/>
    </reaction>
    <physiologicalReaction direction="left-to-right" evidence="9">
        <dbReference type="Rhea" id="RHEA:11853"/>
    </physiologicalReaction>
</comment>
<evidence type="ECO:0000256" key="3">
    <source>
        <dbReference type="ARBA" id="ARBA00022679"/>
    </source>
</evidence>
<keyword evidence="6" id="KW-0862">Zinc</keyword>
<keyword evidence="13" id="KW-1185">Reference proteome</keyword>
<dbReference type="InterPro" id="IPR038371">
    <property type="entry name" value="Cu_polyphenol_OxRdtase_sf"/>
</dbReference>
<comment type="caution">
    <text evidence="12">The sequence shown here is derived from an EMBL/GenBank/DDBJ whole genome shotgun (WGS) entry which is preliminary data.</text>
</comment>